<organism evidence="1 2">
    <name type="scientific">Hirundo rustica rustica</name>
    <dbReference type="NCBI Taxonomy" id="333673"/>
    <lineage>
        <taxon>Eukaryota</taxon>
        <taxon>Metazoa</taxon>
        <taxon>Chordata</taxon>
        <taxon>Craniata</taxon>
        <taxon>Vertebrata</taxon>
        <taxon>Euteleostomi</taxon>
        <taxon>Archelosauria</taxon>
        <taxon>Archosauria</taxon>
        <taxon>Dinosauria</taxon>
        <taxon>Saurischia</taxon>
        <taxon>Theropoda</taxon>
        <taxon>Coelurosauria</taxon>
        <taxon>Aves</taxon>
        <taxon>Neognathae</taxon>
        <taxon>Neoaves</taxon>
        <taxon>Telluraves</taxon>
        <taxon>Australaves</taxon>
        <taxon>Passeriformes</taxon>
        <taxon>Sylvioidea</taxon>
        <taxon>Hirundinidae</taxon>
        <taxon>Hirundo</taxon>
    </lineage>
</organism>
<dbReference type="OrthoDB" id="416454at2759"/>
<sequence length="160" mass="18617">MKTTKGMKHLSYKDRLRELWLFSLEKRKLQKDLLVAFKLRVLSGLVEELTKPLCMIYNQPWLTTEVPGDWRLDNVMAIHKKAQKEDQGNYRPVSCTSVPKEVIKQIIPSVIPWHIQDNQGISPSQDEFIKGRSCWTNLISFYEQVTCLADGGKLWVLDQQ</sequence>
<dbReference type="PANTHER" id="PTHR33395:SF22">
    <property type="entry name" value="REVERSE TRANSCRIPTASE DOMAIN-CONTAINING PROTEIN"/>
    <property type="match status" value="1"/>
</dbReference>
<protein>
    <recommendedName>
        <fullName evidence="3">Reverse transcriptase domain-containing protein</fullName>
    </recommendedName>
</protein>
<evidence type="ECO:0000313" key="2">
    <source>
        <dbReference type="Proteomes" id="UP000269221"/>
    </source>
</evidence>
<dbReference type="Proteomes" id="UP000269221">
    <property type="component" value="Unassembled WGS sequence"/>
</dbReference>
<dbReference type="GO" id="GO:0061343">
    <property type="term" value="P:cell adhesion involved in heart morphogenesis"/>
    <property type="evidence" value="ECO:0007669"/>
    <property type="project" value="TreeGrafter"/>
</dbReference>
<evidence type="ECO:0008006" key="3">
    <source>
        <dbReference type="Google" id="ProtNLM"/>
    </source>
</evidence>
<reference evidence="1 2" key="1">
    <citation type="submission" date="2018-07" db="EMBL/GenBank/DDBJ databases">
        <title>A high quality draft genome assembly of the barn swallow (H. rustica rustica).</title>
        <authorList>
            <person name="Formenti G."/>
            <person name="Chiara M."/>
            <person name="Poveda L."/>
            <person name="Francoijs K.-J."/>
            <person name="Bonisoli-Alquati A."/>
            <person name="Canova L."/>
            <person name="Gianfranceschi L."/>
            <person name="Horner D.S."/>
            <person name="Saino N."/>
        </authorList>
    </citation>
    <scope>NUCLEOTIDE SEQUENCE [LARGE SCALE GENOMIC DNA]</scope>
    <source>
        <strain evidence="1">Chelidonia</strain>
        <tissue evidence="1">Blood</tissue>
    </source>
</reference>
<evidence type="ECO:0000313" key="1">
    <source>
        <dbReference type="EMBL" id="RMC07590.1"/>
    </source>
</evidence>
<proteinExistence type="predicted"/>
<dbReference type="PANTHER" id="PTHR33395">
    <property type="entry name" value="TRANSCRIPTASE, PUTATIVE-RELATED-RELATED"/>
    <property type="match status" value="1"/>
</dbReference>
<comment type="caution">
    <text evidence="1">The sequence shown here is derived from an EMBL/GenBank/DDBJ whole genome shotgun (WGS) entry which is preliminary data.</text>
</comment>
<keyword evidence="2" id="KW-1185">Reference proteome</keyword>
<dbReference type="EMBL" id="QRBI01000120">
    <property type="protein sequence ID" value="RMC07590.1"/>
    <property type="molecule type" value="Genomic_DNA"/>
</dbReference>
<gene>
    <name evidence="1" type="ORF">DUI87_17066</name>
</gene>
<dbReference type="AlphaFoldDB" id="A0A3M0K958"/>
<dbReference type="GO" id="GO:0007508">
    <property type="term" value="P:larval heart development"/>
    <property type="evidence" value="ECO:0007669"/>
    <property type="project" value="TreeGrafter"/>
</dbReference>
<dbReference type="GO" id="GO:0031012">
    <property type="term" value="C:extracellular matrix"/>
    <property type="evidence" value="ECO:0007669"/>
    <property type="project" value="TreeGrafter"/>
</dbReference>
<accession>A0A3M0K958</accession>
<name>A0A3M0K958_HIRRU</name>